<accession>A0A4S4MQF2</accession>
<evidence type="ECO:0008006" key="11">
    <source>
        <dbReference type="Google" id="ProtNLM"/>
    </source>
</evidence>
<reference evidence="9 10" key="1">
    <citation type="submission" date="2019-02" db="EMBL/GenBank/DDBJ databases">
        <title>Genome sequencing of the rare red list fungi Antrodiella citrinella (Flaviporus citrinellus).</title>
        <authorList>
            <person name="Buettner E."/>
            <person name="Kellner H."/>
        </authorList>
    </citation>
    <scope>NUCLEOTIDE SEQUENCE [LARGE SCALE GENOMIC DNA]</scope>
    <source>
        <strain evidence="9 10">DSM 108506</strain>
    </source>
</reference>
<dbReference type="PANTHER" id="PTHR10984">
    <property type="entry name" value="ENDOPLASMIC RETICULUM-GOLGI INTERMEDIATE COMPARTMENT PROTEIN"/>
    <property type="match status" value="1"/>
</dbReference>
<feature type="transmembrane region" description="Helical" evidence="6">
    <location>
        <begin position="29"/>
        <end position="49"/>
    </location>
</feature>
<evidence type="ECO:0000313" key="10">
    <source>
        <dbReference type="Proteomes" id="UP000308730"/>
    </source>
</evidence>
<evidence type="ECO:0000256" key="4">
    <source>
        <dbReference type="ARBA" id="ARBA00022989"/>
    </source>
</evidence>
<evidence type="ECO:0000256" key="5">
    <source>
        <dbReference type="ARBA" id="ARBA00023136"/>
    </source>
</evidence>
<name>A0A4S4MQF2_9APHY</name>
<comment type="similarity">
    <text evidence="2">Belongs to the ERGIC family.</text>
</comment>
<dbReference type="AlphaFoldDB" id="A0A4S4MQF2"/>
<dbReference type="GO" id="GO:0030134">
    <property type="term" value="C:COPII-coated ER to Golgi transport vesicle"/>
    <property type="evidence" value="ECO:0007669"/>
    <property type="project" value="TreeGrafter"/>
</dbReference>
<evidence type="ECO:0000313" key="9">
    <source>
        <dbReference type="EMBL" id="THH28262.1"/>
    </source>
</evidence>
<evidence type="ECO:0000256" key="3">
    <source>
        <dbReference type="ARBA" id="ARBA00022692"/>
    </source>
</evidence>
<feature type="domain" description="Endoplasmic reticulum vesicle transporter N-terminal" evidence="8">
    <location>
        <begin position="9"/>
        <end position="98"/>
    </location>
</feature>
<evidence type="ECO:0000256" key="2">
    <source>
        <dbReference type="ARBA" id="ARBA00005648"/>
    </source>
</evidence>
<dbReference type="GO" id="GO:0006888">
    <property type="term" value="P:endoplasmic reticulum to Golgi vesicle-mediated transport"/>
    <property type="evidence" value="ECO:0007669"/>
    <property type="project" value="TreeGrafter"/>
</dbReference>
<keyword evidence="5 6" id="KW-0472">Membrane</keyword>
<keyword evidence="4 6" id="KW-1133">Transmembrane helix</keyword>
<gene>
    <name evidence="9" type="ORF">EUX98_g5926</name>
</gene>
<dbReference type="PANTHER" id="PTHR10984:SF25">
    <property type="entry name" value="ENDOPLASMIC RETICULUM-GOLGI INTERMEDIATE COMPARTMENT PROTEIN 3"/>
    <property type="match status" value="1"/>
</dbReference>
<dbReference type="OrthoDB" id="10266265at2759"/>
<organism evidence="9 10">
    <name type="scientific">Antrodiella citrinella</name>
    <dbReference type="NCBI Taxonomy" id="2447956"/>
    <lineage>
        <taxon>Eukaryota</taxon>
        <taxon>Fungi</taxon>
        <taxon>Dikarya</taxon>
        <taxon>Basidiomycota</taxon>
        <taxon>Agaricomycotina</taxon>
        <taxon>Agaricomycetes</taxon>
        <taxon>Polyporales</taxon>
        <taxon>Steccherinaceae</taxon>
        <taxon>Antrodiella</taxon>
    </lineage>
</organism>
<evidence type="ECO:0000259" key="8">
    <source>
        <dbReference type="Pfam" id="PF13850"/>
    </source>
</evidence>
<feature type="domain" description="Endoplasmic reticulum vesicle transporter C-terminal" evidence="7">
    <location>
        <begin position="144"/>
        <end position="392"/>
    </location>
</feature>
<comment type="subcellular location">
    <subcellularLocation>
        <location evidence="1">Membrane</location>
        <topology evidence="1">Multi-pass membrane protein</topology>
    </subcellularLocation>
</comment>
<evidence type="ECO:0000256" key="6">
    <source>
        <dbReference type="SAM" id="Phobius"/>
    </source>
</evidence>
<dbReference type="Pfam" id="PF07970">
    <property type="entry name" value="COPIIcoated_ERV"/>
    <property type="match status" value="1"/>
</dbReference>
<proteinExistence type="inferred from homology"/>
<dbReference type="GO" id="GO:0005789">
    <property type="term" value="C:endoplasmic reticulum membrane"/>
    <property type="evidence" value="ECO:0007669"/>
    <property type="project" value="TreeGrafter"/>
</dbReference>
<dbReference type="GO" id="GO:0000139">
    <property type="term" value="C:Golgi membrane"/>
    <property type="evidence" value="ECO:0007669"/>
    <property type="project" value="TreeGrafter"/>
</dbReference>
<dbReference type="GO" id="GO:0006890">
    <property type="term" value="P:retrograde vesicle-mediated transport, Golgi to endoplasmic reticulum"/>
    <property type="evidence" value="ECO:0007669"/>
    <property type="project" value="TreeGrafter"/>
</dbReference>
<keyword evidence="3 6" id="KW-0812">Transmembrane</keyword>
<dbReference type="InterPro" id="IPR045888">
    <property type="entry name" value="Erv"/>
</dbReference>
<dbReference type="InterPro" id="IPR039542">
    <property type="entry name" value="Erv_N"/>
</dbReference>
<dbReference type="EMBL" id="SGPM01000190">
    <property type="protein sequence ID" value="THH28262.1"/>
    <property type="molecule type" value="Genomic_DNA"/>
</dbReference>
<sequence>MAKGMFGALKGIDAFGKTMEDVKVKTRTGAFLTLLATAIILAITTMEFFDYRRLTIDTSIVVDRSRGEKLTAKLNVTFPRVPCYLLSLDVMDISGETQSDVSHNIIKTRLNENGSPVPSSQSTELRNDIDRLNEARQNGYCGSCYGGTEPPSGCCNTCEEVRQAYITRGWSFSTPDSVEQCVNEGWSDKLKEQAHEGCNIAGRVRVNKVVGNIHLSPGRSFRSNAQSMYDLVPYLKEDGNRHDFSHEIHELAFEGDDEYDISKAEIGRDMKQRMGIVDNPLDNTIQKTSKQQYMFQYFLKVVSTQFRTLDGKIVNTHQYSATHFERDLSKGSEKDHGVQVSHTISGVPGSFFNFEISPILVVHTETRQSFAHFLTSTCAIVGGVLTVASIIDSVVFATSKRLKKGGVSVTVASPGFGNGKLM</sequence>
<dbReference type="Proteomes" id="UP000308730">
    <property type="component" value="Unassembled WGS sequence"/>
</dbReference>
<keyword evidence="10" id="KW-1185">Reference proteome</keyword>
<dbReference type="InterPro" id="IPR012936">
    <property type="entry name" value="Erv_C"/>
</dbReference>
<comment type="caution">
    <text evidence="9">The sequence shown here is derived from an EMBL/GenBank/DDBJ whole genome shotgun (WGS) entry which is preliminary data.</text>
</comment>
<evidence type="ECO:0000259" key="7">
    <source>
        <dbReference type="Pfam" id="PF07970"/>
    </source>
</evidence>
<dbReference type="Pfam" id="PF13850">
    <property type="entry name" value="ERGIC_N"/>
    <property type="match status" value="1"/>
</dbReference>
<evidence type="ECO:0000256" key="1">
    <source>
        <dbReference type="ARBA" id="ARBA00004141"/>
    </source>
</evidence>
<protein>
    <recommendedName>
        <fullName evidence="11">Endoplasmic reticulum vesicle transporter C-terminal domain-containing protein</fullName>
    </recommendedName>
</protein>